<dbReference type="Pfam" id="PF00926">
    <property type="entry name" value="DHBP_synthase"/>
    <property type="match status" value="1"/>
</dbReference>
<evidence type="ECO:0000256" key="8">
    <source>
        <dbReference type="ARBA" id="ARBA00022723"/>
    </source>
</evidence>
<keyword evidence="15 19" id="KW-0456">Lyase</keyword>
<dbReference type="InterPro" id="IPR000422">
    <property type="entry name" value="DHBP_synthase_RibB"/>
</dbReference>
<keyword evidence="11 19" id="KW-0862">Zinc</keyword>
<feature type="binding site" evidence="19">
    <location>
        <begin position="138"/>
        <end position="142"/>
    </location>
    <ligand>
        <name>D-ribulose 5-phosphate</name>
        <dbReference type="ChEBI" id="CHEBI:58121"/>
    </ligand>
</feature>
<evidence type="ECO:0000256" key="11">
    <source>
        <dbReference type="ARBA" id="ARBA00022833"/>
    </source>
</evidence>
<dbReference type="PANTHER" id="PTHR21327:SF18">
    <property type="entry name" value="3,4-DIHYDROXY-2-BUTANONE 4-PHOSPHATE SYNTHASE"/>
    <property type="match status" value="1"/>
</dbReference>
<dbReference type="EC" id="4.1.99.12" evidence="19"/>
<feature type="binding site" evidence="19">
    <location>
        <position position="266"/>
    </location>
    <ligand>
        <name>Zn(2+)</name>
        <dbReference type="ChEBI" id="CHEBI:29105"/>
        <note>catalytic</note>
    </ligand>
</feature>
<keyword evidence="8 19" id="KW-0479">Metal-binding</keyword>
<feature type="region of interest" description="GTP cyclohydrolase II" evidence="19">
    <location>
        <begin position="200"/>
        <end position="410"/>
    </location>
</feature>
<dbReference type="Gene3D" id="3.40.50.10990">
    <property type="entry name" value="GTP cyclohydrolase II"/>
    <property type="match status" value="1"/>
</dbReference>
<feature type="binding site" evidence="19">
    <location>
        <position position="31"/>
    </location>
    <ligand>
        <name>D-ribulose 5-phosphate</name>
        <dbReference type="ChEBI" id="CHEBI:58121"/>
    </ligand>
</feature>
<dbReference type="PIRSF" id="PIRSF001259">
    <property type="entry name" value="RibA"/>
    <property type="match status" value="1"/>
</dbReference>
<comment type="similarity">
    <text evidence="19">In the C-terminal section; belongs to the GTP cyclohydrolase II family.</text>
</comment>
<feature type="binding site" evidence="19">
    <location>
        <begin position="250"/>
        <end position="254"/>
    </location>
    <ligand>
        <name>GTP</name>
        <dbReference type="ChEBI" id="CHEBI:37565"/>
    </ligand>
</feature>
<evidence type="ECO:0000313" key="21">
    <source>
        <dbReference type="EMBL" id="HDW51887.1"/>
    </source>
</evidence>
<feature type="active site" description="Nucleophile; for GTP cyclohydrolase activity" evidence="19">
    <location>
        <position position="329"/>
    </location>
</feature>
<dbReference type="InterPro" id="IPR032677">
    <property type="entry name" value="GTP_cyclohydro_II"/>
</dbReference>
<dbReference type="AlphaFoldDB" id="A0A7C1F3A1"/>
<dbReference type="HAMAP" id="MF_00179">
    <property type="entry name" value="RibA"/>
    <property type="match status" value="1"/>
</dbReference>
<dbReference type="GO" id="GO:0005829">
    <property type="term" value="C:cytosol"/>
    <property type="evidence" value="ECO:0007669"/>
    <property type="project" value="TreeGrafter"/>
</dbReference>
<name>A0A7C1F3A1_9THEO</name>
<feature type="binding site" evidence="19">
    <location>
        <position position="162"/>
    </location>
    <ligand>
        <name>D-ribulose 5-phosphate</name>
        <dbReference type="ChEBI" id="CHEBI:58121"/>
    </ligand>
</feature>
<feature type="active site" description="Proton acceptor; for GTP cyclohydrolase activity" evidence="19">
    <location>
        <position position="327"/>
    </location>
</feature>
<dbReference type="FunFam" id="3.40.50.10990:FF:000001">
    <property type="entry name" value="Riboflavin biosynthesis protein RibBA"/>
    <property type="match status" value="1"/>
</dbReference>
<evidence type="ECO:0000256" key="3">
    <source>
        <dbReference type="ARBA" id="ARBA00002284"/>
    </source>
</evidence>
<feature type="binding site" evidence="19">
    <location>
        <position position="355"/>
    </location>
    <ligand>
        <name>GTP</name>
        <dbReference type="ChEBI" id="CHEBI:37565"/>
    </ligand>
</feature>
<dbReference type="GO" id="GO:0003935">
    <property type="term" value="F:GTP cyclohydrolase II activity"/>
    <property type="evidence" value="ECO:0007669"/>
    <property type="project" value="UniProtKB-UniRule"/>
</dbReference>
<dbReference type="HAMAP" id="MF_00180">
    <property type="entry name" value="RibB"/>
    <property type="match status" value="1"/>
</dbReference>
<comment type="cofactor">
    <cofactor evidence="19">
        <name>Zn(2+)</name>
        <dbReference type="ChEBI" id="CHEBI:29105"/>
    </cofactor>
    <text evidence="19">Binds 1 zinc ion per subunit.</text>
</comment>
<comment type="catalytic activity">
    <reaction evidence="1 19">
        <text>D-ribulose 5-phosphate = (2S)-2-hydroxy-3-oxobutyl phosphate + formate + H(+)</text>
        <dbReference type="Rhea" id="RHEA:18457"/>
        <dbReference type="ChEBI" id="CHEBI:15378"/>
        <dbReference type="ChEBI" id="CHEBI:15740"/>
        <dbReference type="ChEBI" id="CHEBI:58121"/>
        <dbReference type="ChEBI" id="CHEBI:58830"/>
        <dbReference type="EC" id="4.1.99.12"/>
    </reaction>
</comment>
<comment type="cofactor">
    <cofactor evidence="2">
        <name>Mn(2+)</name>
        <dbReference type="ChEBI" id="CHEBI:29035"/>
    </cofactor>
</comment>
<evidence type="ECO:0000259" key="20">
    <source>
        <dbReference type="Pfam" id="PF00925"/>
    </source>
</evidence>
<feature type="binding site" evidence="19">
    <location>
        <position position="350"/>
    </location>
    <ligand>
        <name>GTP</name>
        <dbReference type="ChEBI" id="CHEBI:37565"/>
    </ligand>
</feature>
<keyword evidence="12 19" id="KW-0460">Magnesium</keyword>
<keyword evidence="7 19" id="KW-0686">Riboflavin biosynthesis</keyword>
<dbReference type="InterPro" id="IPR036144">
    <property type="entry name" value="RibA-like_sf"/>
</dbReference>
<comment type="function">
    <text evidence="3 19">Catalyzes the conversion of D-ribulose 5-phosphate to formate and 3,4-dihydroxy-2-butanone 4-phosphate.</text>
</comment>
<evidence type="ECO:0000256" key="17">
    <source>
        <dbReference type="ARBA" id="ARBA00043932"/>
    </source>
</evidence>
<dbReference type="GO" id="GO:0008270">
    <property type="term" value="F:zinc ion binding"/>
    <property type="evidence" value="ECO:0007669"/>
    <property type="project" value="UniProtKB-UniRule"/>
</dbReference>
<dbReference type="GO" id="GO:0030145">
    <property type="term" value="F:manganese ion binding"/>
    <property type="evidence" value="ECO:0007669"/>
    <property type="project" value="UniProtKB-UniRule"/>
</dbReference>
<comment type="caution">
    <text evidence="21">The sequence shown here is derived from an EMBL/GenBank/DDBJ whole genome shotgun (WGS) entry which is preliminary data.</text>
</comment>
<dbReference type="SUPFAM" id="SSF55821">
    <property type="entry name" value="YrdC/RibB"/>
    <property type="match status" value="1"/>
</dbReference>
<dbReference type="GO" id="GO:0008686">
    <property type="term" value="F:3,4-dihydroxy-2-butanone-4-phosphate synthase activity"/>
    <property type="evidence" value="ECO:0007669"/>
    <property type="project" value="UniProtKB-UniRule"/>
</dbReference>
<evidence type="ECO:0000256" key="1">
    <source>
        <dbReference type="ARBA" id="ARBA00000141"/>
    </source>
</evidence>
<keyword evidence="10 19" id="KW-0378">Hydrolase</keyword>
<organism evidence="21">
    <name type="scientific">Ammonifex degensii</name>
    <dbReference type="NCBI Taxonomy" id="42838"/>
    <lineage>
        <taxon>Bacteria</taxon>
        <taxon>Bacillati</taxon>
        <taxon>Bacillota</taxon>
        <taxon>Clostridia</taxon>
        <taxon>Thermoanaerobacterales</taxon>
        <taxon>Thermoanaerobacteraceae</taxon>
        <taxon>Ammonifex</taxon>
    </lineage>
</organism>
<dbReference type="SUPFAM" id="SSF142695">
    <property type="entry name" value="RibA-like"/>
    <property type="match status" value="1"/>
</dbReference>
<keyword evidence="16 19" id="KW-0511">Multifunctional enzyme</keyword>
<evidence type="ECO:0000256" key="4">
    <source>
        <dbReference type="ARBA" id="ARBA00004853"/>
    </source>
</evidence>
<dbReference type="NCBIfam" id="NF006803">
    <property type="entry name" value="PRK09311.1"/>
    <property type="match status" value="1"/>
</dbReference>
<evidence type="ECO:0000256" key="13">
    <source>
        <dbReference type="ARBA" id="ARBA00023134"/>
    </source>
</evidence>
<evidence type="ECO:0000256" key="10">
    <source>
        <dbReference type="ARBA" id="ARBA00022801"/>
    </source>
</evidence>
<dbReference type="Gene3D" id="3.90.870.10">
    <property type="entry name" value="DHBP synthase"/>
    <property type="match status" value="1"/>
</dbReference>
<keyword evidence="14 19" id="KW-0464">Manganese</keyword>
<feature type="region of interest" description="DHBP synthase" evidence="19">
    <location>
        <begin position="1"/>
        <end position="199"/>
    </location>
</feature>
<comment type="cofactor">
    <cofactor evidence="19">
        <name>Mg(2+)</name>
        <dbReference type="ChEBI" id="CHEBI:18420"/>
    </cofactor>
    <cofactor evidence="19">
        <name>Mn(2+)</name>
        <dbReference type="ChEBI" id="CHEBI:29035"/>
    </cofactor>
    <text evidence="19">Binds 2 divalent metal cations per subunit. Magnesium or manganese.</text>
</comment>
<dbReference type="GO" id="GO:0000287">
    <property type="term" value="F:magnesium ion binding"/>
    <property type="evidence" value="ECO:0007669"/>
    <property type="project" value="UniProtKB-UniRule"/>
</dbReference>
<protein>
    <recommendedName>
        <fullName evidence="19">Riboflavin biosynthesis protein RibBA</fullName>
    </recommendedName>
    <domain>
        <recommendedName>
            <fullName evidence="19">3,4-dihydroxy-2-butanone 4-phosphate synthase</fullName>
            <shortName evidence="19">DHBP synthase</shortName>
            <ecNumber evidence="19">4.1.99.12</ecNumber>
        </recommendedName>
    </domain>
    <domain>
        <recommendedName>
            <fullName evidence="19">GTP cyclohydrolase-2</fullName>
            <ecNumber evidence="19">3.5.4.25</ecNumber>
        </recommendedName>
        <alternativeName>
            <fullName evidence="19">GTP cyclohydrolase II</fullName>
        </alternativeName>
    </domain>
</protein>
<dbReference type="EC" id="3.5.4.25" evidence="19"/>
<evidence type="ECO:0000256" key="2">
    <source>
        <dbReference type="ARBA" id="ARBA00001936"/>
    </source>
</evidence>
<feature type="binding site" evidence="19">
    <location>
        <position position="315"/>
    </location>
    <ligand>
        <name>GTP</name>
        <dbReference type="ChEBI" id="CHEBI:37565"/>
    </ligand>
</feature>
<keyword evidence="13 19" id="KW-0342">GTP-binding</keyword>
<feature type="binding site" evidence="19">
    <location>
        <position position="141"/>
    </location>
    <ligand>
        <name>Mg(2+)</name>
        <dbReference type="ChEBI" id="CHEBI:18420"/>
        <label>2</label>
    </ligand>
</feature>
<dbReference type="Pfam" id="PF00925">
    <property type="entry name" value="GTP_cyclohydro2"/>
    <property type="match status" value="1"/>
</dbReference>
<comment type="function">
    <text evidence="17 19">Catalyzes the conversion of GTP to 2,5-diamino-6-ribosylamino-4(3H)-pyrimidinone 5'-phosphate (DARP), formate and pyrophosphate.</text>
</comment>
<evidence type="ECO:0000256" key="5">
    <source>
        <dbReference type="ARBA" id="ARBA00004904"/>
    </source>
</evidence>
<feature type="site" description="Essential for DHBP synthase activity" evidence="19">
    <location>
        <position position="162"/>
    </location>
</feature>
<dbReference type="FunFam" id="3.90.870.10:FF:000001">
    <property type="entry name" value="Riboflavin biosynthesis protein RibBA"/>
    <property type="match status" value="1"/>
</dbReference>
<feature type="binding site" evidence="19">
    <location>
        <begin position="293"/>
        <end position="295"/>
    </location>
    <ligand>
        <name>GTP</name>
        <dbReference type="ChEBI" id="CHEBI:37565"/>
    </ligand>
</feature>
<dbReference type="GO" id="GO:0005525">
    <property type="term" value="F:GTP binding"/>
    <property type="evidence" value="ECO:0007669"/>
    <property type="project" value="UniProtKB-KW"/>
</dbReference>
<dbReference type="PANTHER" id="PTHR21327">
    <property type="entry name" value="GTP CYCLOHYDROLASE II-RELATED"/>
    <property type="match status" value="1"/>
</dbReference>
<evidence type="ECO:0000256" key="9">
    <source>
        <dbReference type="ARBA" id="ARBA00022741"/>
    </source>
</evidence>
<feature type="domain" description="GTP cyclohydrolase II" evidence="20">
    <location>
        <begin position="207"/>
        <end position="371"/>
    </location>
</feature>
<evidence type="ECO:0000256" key="16">
    <source>
        <dbReference type="ARBA" id="ARBA00023268"/>
    </source>
</evidence>
<evidence type="ECO:0000256" key="19">
    <source>
        <dbReference type="HAMAP-Rule" id="MF_01283"/>
    </source>
</evidence>
<dbReference type="NCBIfam" id="TIGR00505">
    <property type="entry name" value="ribA"/>
    <property type="match status" value="1"/>
</dbReference>
<comment type="catalytic activity">
    <reaction evidence="18 19">
        <text>GTP + 4 H2O = 2,5-diamino-6-hydroxy-4-(5-phosphoribosylamino)-pyrimidine + formate + 2 phosphate + 3 H(+)</text>
        <dbReference type="Rhea" id="RHEA:23704"/>
        <dbReference type="ChEBI" id="CHEBI:15377"/>
        <dbReference type="ChEBI" id="CHEBI:15378"/>
        <dbReference type="ChEBI" id="CHEBI:15740"/>
        <dbReference type="ChEBI" id="CHEBI:37565"/>
        <dbReference type="ChEBI" id="CHEBI:43474"/>
        <dbReference type="ChEBI" id="CHEBI:58614"/>
        <dbReference type="EC" id="3.5.4.25"/>
    </reaction>
</comment>
<dbReference type="EMBL" id="DSMV01000250">
    <property type="protein sequence ID" value="HDW51887.1"/>
    <property type="molecule type" value="Genomic_DNA"/>
</dbReference>
<comment type="pathway">
    <text evidence="5 19">Cofactor biosynthesis; riboflavin biosynthesis; 2-hydroxy-3-oxobutyl phosphate from D-ribulose 5-phosphate: step 1/1.</text>
</comment>
<comment type="pathway">
    <text evidence="4 19">Cofactor biosynthesis; riboflavin biosynthesis; 5-amino-6-(D-ribitylamino)uracil from GTP: step 1/4.</text>
</comment>
<evidence type="ECO:0000256" key="18">
    <source>
        <dbReference type="ARBA" id="ARBA00049295"/>
    </source>
</evidence>
<proteinExistence type="inferred from homology"/>
<dbReference type="UniPathway" id="UPA00275">
    <property type="reaction ID" value="UER00399"/>
</dbReference>
<feature type="binding site" evidence="19">
    <location>
        <begin position="26"/>
        <end position="27"/>
    </location>
    <ligand>
        <name>D-ribulose 5-phosphate</name>
        <dbReference type="ChEBI" id="CHEBI:58121"/>
    </ligand>
</feature>
<feature type="binding site" evidence="19">
    <location>
        <position position="271"/>
    </location>
    <ligand>
        <name>GTP</name>
        <dbReference type="ChEBI" id="CHEBI:37565"/>
    </ligand>
</feature>
<sequence length="410" mass="44963">MFDTIEAAIADIRDGKMVVVVDDEDRENEGDLVMAAEKVTPEAVSFMAIHGRGLICVPITEKRAEELDFAPMVTTNTDPHGTAFTVSVDAREVTTGISAHERAITIKKIVDPQARPQDFRRPGHIFPLRAKEGGVLRRAGHTEAAVDLARLAGLYPAGVICEIMKDDGTMARVPELLEFVKKHGLKIITIADLISYRRRTEKLIRQVGSAHLPTKFGEFTAVAYESVLDGKGHIALVMGDLQSVEAPLVRVHSECLTGDVFGSLRCDCGEQIQRALKMIAAEGVGVLLYMRQEGRGIGLLNKIRAYELQDQGKDTVEANRALGFPPDLREYGIGAQILVDLGVRKMRLMTNNPRKIKGIQGYGLEVVERVPIEIPPRKENGFYLVTKKEKLGHLLTLVGNDADSRGVGAK</sequence>
<evidence type="ECO:0000256" key="15">
    <source>
        <dbReference type="ARBA" id="ARBA00023239"/>
    </source>
</evidence>
<dbReference type="CDD" id="cd00641">
    <property type="entry name" value="GTP_cyclohydro2"/>
    <property type="match status" value="1"/>
</dbReference>
<feature type="site" description="Essential for DHBP synthase activity" evidence="19">
    <location>
        <position position="124"/>
    </location>
</feature>
<evidence type="ECO:0000256" key="6">
    <source>
        <dbReference type="ARBA" id="ARBA00005520"/>
    </source>
</evidence>
<dbReference type="NCBIfam" id="NF001591">
    <property type="entry name" value="PRK00393.1"/>
    <property type="match status" value="1"/>
</dbReference>
<comment type="similarity">
    <text evidence="6 19">In the N-terminal section; belongs to the DHBP synthase family.</text>
</comment>
<keyword evidence="9 19" id="KW-0547">Nucleotide-binding</keyword>
<dbReference type="InterPro" id="IPR016299">
    <property type="entry name" value="Riboflavin_synth_RibBA"/>
</dbReference>
<evidence type="ECO:0000256" key="12">
    <source>
        <dbReference type="ARBA" id="ARBA00022842"/>
    </source>
</evidence>
<reference evidence="21" key="1">
    <citation type="journal article" date="2020" name="mSystems">
        <title>Genome- and Community-Level Interaction Insights into Carbon Utilization and Element Cycling Functions of Hydrothermarchaeota in Hydrothermal Sediment.</title>
        <authorList>
            <person name="Zhou Z."/>
            <person name="Liu Y."/>
            <person name="Xu W."/>
            <person name="Pan J."/>
            <person name="Luo Z.H."/>
            <person name="Li M."/>
        </authorList>
    </citation>
    <scope>NUCLEOTIDE SEQUENCE [LARGE SCALE GENOMIC DNA]</scope>
    <source>
        <strain evidence="21">SpSt-301</strain>
    </source>
</reference>
<feature type="binding site" evidence="19">
    <location>
        <position position="27"/>
    </location>
    <ligand>
        <name>Mg(2+)</name>
        <dbReference type="ChEBI" id="CHEBI:18420"/>
        <label>2</label>
    </ligand>
</feature>
<feature type="binding site" evidence="19">
    <location>
        <position position="268"/>
    </location>
    <ligand>
        <name>Zn(2+)</name>
        <dbReference type="ChEBI" id="CHEBI:29105"/>
        <note>catalytic</note>
    </ligand>
</feature>
<evidence type="ECO:0000256" key="14">
    <source>
        <dbReference type="ARBA" id="ARBA00023211"/>
    </source>
</evidence>
<gene>
    <name evidence="19" type="primary">ribBA</name>
    <name evidence="21" type="ORF">ENQ35_04070</name>
</gene>
<dbReference type="InterPro" id="IPR000926">
    <property type="entry name" value="RibA"/>
</dbReference>
<dbReference type="GO" id="GO:0009231">
    <property type="term" value="P:riboflavin biosynthetic process"/>
    <property type="evidence" value="ECO:0007669"/>
    <property type="project" value="UniProtKB-UniRule"/>
</dbReference>
<feature type="binding site" evidence="19">
    <location>
        <position position="255"/>
    </location>
    <ligand>
        <name>Zn(2+)</name>
        <dbReference type="ChEBI" id="CHEBI:29105"/>
        <note>catalytic</note>
    </ligand>
</feature>
<dbReference type="HAMAP" id="MF_01283">
    <property type="entry name" value="RibBA"/>
    <property type="match status" value="1"/>
</dbReference>
<feature type="binding site" evidence="19">
    <location>
        <position position="27"/>
    </location>
    <ligand>
        <name>Mg(2+)</name>
        <dbReference type="ChEBI" id="CHEBI:18420"/>
        <label>1</label>
    </ligand>
</feature>
<dbReference type="NCBIfam" id="TIGR00506">
    <property type="entry name" value="ribB"/>
    <property type="match status" value="1"/>
</dbReference>
<accession>A0A7C1F3A1</accession>
<evidence type="ECO:0000256" key="7">
    <source>
        <dbReference type="ARBA" id="ARBA00022619"/>
    </source>
</evidence>
<dbReference type="InterPro" id="IPR017945">
    <property type="entry name" value="DHBP_synth_RibB-like_a/b_dom"/>
</dbReference>